<dbReference type="InterPro" id="IPR052829">
    <property type="entry name" value="N-acetyltransferase_domain"/>
</dbReference>
<reference evidence="2 3" key="1">
    <citation type="journal article" date="2015" name="Genome Announc.">
        <title>Expanding the biotechnology potential of lactobacilli through comparative genomics of 213 strains and associated genera.</title>
        <authorList>
            <person name="Sun Z."/>
            <person name="Harris H.M."/>
            <person name="McCann A."/>
            <person name="Guo C."/>
            <person name="Argimon S."/>
            <person name="Zhang W."/>
            <person name="Yang X."/>
            <person name="Jeffery I.B."/>
            <person name="Cooney J.C."/>
            <person name="Kagawa T.F."/>
            <person name="Liu W."/>
            <person name="Song Y."/>
            <person name="Salvetti E."/>
            <person name="Wrobel A."/>
            <person name="Rasinkangas P."/>
            <person name="Parkhill J."/>
            <person name="Rea M.C."/>
            <person name="O'Sullivan O."/>
            <person name="Ritari J."/>
            <person name="Douillard F.P."/>
            <person name="Paul Ross R."/>
            <person name="Yang R."/>
            <person name="Briner A.E."/>
            <person name="Felis G.E."/>
            <person name="de Vos W.M."/>
            <person name="Barrangou R."/>
            <person name="Klaenhammer T.R."/>
            <person name="Caufield P.W."/>
            <person name="Cui Y."/>
            <person name="Zhang H."/>
            <person name="O'Toole P.W."/>
        </authorList>
    </citation>
    <scope>NUCLEOTIDE SEQUENCE [LARGE SCALE GENOMIC DNA]</scope>
    <source>
        <strain evidence="2 3">DSM 21116</strain>
    </source>
</reference>
<dbReference type="InterPro" id="IPR016181">
    <property type="entry name" value="Acyl_CoA_acyltransferase"/>
</dbReference>
<name>A0A0R2CHH3_9LACO</name>
<dbReference type="CDD" id="cd04301">
    <property type="entry name" value="NAT_SF"/>
    <property type="match status" value="1"/>
</dbReference>
<dbReference type="Gene3D" id="3.40.630.30">
    <property type="match status" value="1"/>
</dbReference>
<keyword evidence="2" id="KW-0808">Transferase</keyword>
<evidence type="ECO:0000259" key="1">
    <source>
        <dbReference type="PROSITE" id="PS51186"/>
    </source>
</evidence>
<dbReference type="GO" id="GO:0016747">
    <property type="term" value="F:acyltransferase activity, transferring groups other than amino-acyl groups"/>
    <property type="evidence" value="ECO:0007669"/>
    <property type="project" value="InterPro"/>
</dbReference>
<dbReference type="SUPFAM" id="SSF55729">
    <property type="entry name" value="Acyl-CoA N-acyltransferases (Nat)"/>
    <property type="match status" value="1"/>
</dbReference>
<dbReference type="RefSeq" id="WP_057829284.1">
    <property type="nucleotide sequence ID" value="NZ_AYZE01000014.1"/>
</dbReference>
<dbReference type="STRING" id="1423729.FC80_GL001076"/>
<accession>A0A0R2CHH3</accession>
<sequence length="151" mass="17709">MELVDMTAKYYVQFEKNSIVEYASEKIKAGTWDEKEALINAKREFEVLIPQGLKTPDHYFYLFKNNDHEIGHVWFAKESNEKKVFIYDILIKPEFQNQGLGTEAMGLIMIKARKLGFEKIGLHVFGHNQRALHVYQKVGFIPVDIRMERDL</sequence>
<gene>
    <name evidence="2" type="ORF">FC80_GL001076</name>
</gene>
<evidence type="ECO:0000313" key="3">
    <source>
        <dbReference type="Proteomes" id="UP000051131"/>
    </source>
</evidence>
<dbReference type="Pfam" id="PF00583">
    <property type="entry name" value="Acetyltransf_1"/>
    <property type="match status" value="1"/>
</dbReference>
<dbReference type="AlphaFoldDB" id="A0A0R2CHH3"/>
<organism evidence="2 3">
    <name type="scientific">Liquorilactobacillus cacaonum DSM 21116</name>
    <dbReference type="NCBI Taxonomy" id="1423729"/>
    <lineage>
        <taxon>Bacteria</taxon>
        <taxon>Bacillati</taxon>
        <taxon>Bacillota</taxon>
        <taxon>Bacilli</taxon>
        <taxon>Lactobacillales</taxon>
        <taxon>Lactobacillaceae</taxon>
        <taxon>Liquorilactobacillus</taxon>
    </lineage>
</organism>
<dbReference type="EMBL" id="AYZE01000014">
    <property type="protein sequence ID" value="KRM91080.1"/>
    <property type="molecule type" value="Genomic_DNA"/>
</dbReference>
<dbReference type="PATRIC" id="fig|1423729.3.peg.1090"/>
<dbReference type="PANTHER" id="PTHR43259:SF1">
    <property type="entry name" value="N-ACETYLTRANSFERASE DOMAIN-CONTAINING PROTEIN"/>
    <property type="match status" value="1"/>
</dbReference>
<comment type="caution">
    <text evidence="2">The sequence shown here is derived from an EMBL/GenBank/DDBJ whole genome shotgun (WGS) entry which is preliminary data.</text>
</comment>
<feature type="domain" description="N-acetyltransferase" evidence="1">
    <location>
        <begin position="25"/>
        <end position="151"/>
    </location>
</feature>
<proteinExistence type="predicted"/>
<keyword evidence="3" id="KW-1185">Reference proteome</keyword>
<dbReference type="OrthoDB" id="65897at2"/>
<evidence type="ECO:0000313" key="2">
    <source>
        <dbReference type="EMBL" id="KRM91080.1"/>
    </source>
</evidence>
<protein>
    <submittedName>
        <fullName evidence="2">Acetyltransferase</fullName>
    </submittedName>
</protein>
<dbReference type="Proteomes" id="UP000051131">
    <property type="component" value="Unassembled WGS sequence"/>
</dbReference>
<dbReference type="PANTHER" id="PTHR43259">
    <property type="entry name" value="SPT10P"/>
    <property type="match status" value="1"/>
</dbReference>
<dbReference type="InterPro" id="IPR000182">
    <property type="entry name" value="GNAT_dom"/>
</dbReference>
<dbReference type="PROSITE" id="PS51186">
    <property type="entry name" value="GNAT"/>
    <property type="match status" value="1"/>
</dbReference>